<protein>
    <submittedName>
        <fullName evidence="2">Peptidase S16</fullName>
    </submittedName>
</protein>
<evidence type="ECO:0000313" key="2">
    <source>
        <dbReference type="EMBL" id="QBB72520.1"/>
    </source>
</evidence>
<dbReference type="Proteomes" id="UP000291562">
    <property type="component" value="Chromosome"/>
</dbReference>
<dbReference type="KEGG" id="xbc:ELE36_01935"/>
<dbReference type="InterPro" id="IPR046336">
    <property type="entry name" value="Lon_prtase_N_sf"/>
</dbReference>
<evidence type="ECO:0000313" key="3">
    <source>
        <dbReference type="Proteomes" id="UP000291562"/>
    </source>
</evidence>
<sequence length="191" mass="21116">MPLFPLASVLFPGGPLTLRIFESRYLDMVRECSRNDSGFGVCLILDGGEVGTPAKPAAVGTLARIVDFYTLPDGLLGITAAGGARFHVERTRVRHDGLLRGDVEYLPSEPLLPVPAEYGLLATLLERIAEKAGGDYDRAPRANFDNASWVGFRLAELLPLENIERQQLLITTDPIARLRLLTEYLQRFQHD</sequence>
<dbReference type="Pfam" id="PF02190">
    <property type="entry name" value="LON_substr_bdg"/>
    <property type="match status" value="1"/>
</dbReference>
<evidence type="ECO:0000259" key="1">
    <source>
        <dbReference type="PROSITE" id="PS51787"/>
    </source>
</evidence>
<dbReference type="InterPro" id="IPR003111">
    <property type="entry name" value="Lon_prtase_N"/>
</dbReference>
<dbReference type="EMBL" id="CP035704">
    <property type="protein sequence ID" value="QBB72520.1"/>
    <property type="molecule type" value="Genomic_DNA"/>
</dbReference>
<feature type="domain" description="Lon N-terminal" evidence="1">
    <location>
        <begin position="1"/>
        <end position="189"/>
    </location>
</feature>
<accession>A0A411HQ20</accession>
<dbReference type="Gene3D" id="1.10.4060.10">
    <property type="entry name" value="BPP1347 like domain"/>
    <property type="match status" value="1"/>
</dbReference>
<organism evidence="2 3">
    <name type="scientific">Pseudolysobacter antarcticus</name>
    <dbReference type="NCBI Taxonomy" id="2511995"/>
    <lineage>
        <taxon>Bacteria</taxon>
        <taxon>Pseudomonadati</taxon>
        <taxon>Pseudomonadota</taxon>
        <taxon>Gammaproteobacteria</taxon>
        <taxon>Lysobacterales</taxon>
        <taxon>Rhodanobacteraceae</taxon>
        <taxon>Pseudolysobacter</taxon>
    </lineage>
</organism>
<dbReference type="InterPro" id="IPR015947">
    <property type="entry name" value="PUA-like_sf"/>
</dbReference>
<dbReference type="PANTHER" id="PTHR46732">
    <property type="entry name" value="ATP-DEPENDENT PROTEASE LA (LON) DOMAIN PROTEIN"/>
    <property type="match status" value="1"/>
</dbReference>
<dbReference type="SUPFAM" id="SSF88697">
    <property type="entry name" value="PUA domain-like"/>
    <property type="match status" value="1"/>
</dbReference>
<dbReference type="PROSITE" id="PS51787">
    <property type="entry name" value="LON_N"/>
    <property type="match status" value="1"/>
</dbReference>
<dbReference type="Gene3D" id="2.30.130.40">
    <property type="entry name" value="LON domain-like"/>
    <property type="match status" value="1"/>
</dbReference>
<dbReference type="AlphaFoldDB" id="A0A411HQ20"/>
<name>A0A411HQ20_9GAMM</name>
<reference evidence="2 3" key="1">
    <citation type="submission" date="2019-01" db="EMBL/GenBank/DDBJ databases">
        <title>Pseudolysobacter antarctica gen. nov., sp. nov., isolated from Fildes Peninsula, Antarctica.</title>
        <authorList>
            <person name="Wei Z."/>
            <person name="Peng F."/>
        </authorList>
    </citation>
    <scope>NUCLEOTIDE SEQUENCE [LARGE SCALE GENOMIC DNA]</scope>
    <source>
        <strain evidence="2 3">AQ6-296</strain>
    </source>
</reference>
<dbReference type="SMART" id="SM00464">
    <property type="entry name" value="LON"/>
    <property type="match status" value="1"/>
</dbReference>
<dbReference type="PANTHER" id="PTHR46732:SF8">
    <property type="entry name" value="ATP-DEPENDENT PROTEASE LA (LON) DOMAIN PROTEIN"/>
    <property type="match status" value="1"/>
</dbReference>
<keyword evidence="3" id="KW-1185">Reference proteome</keyword>
<dbReference type="OrthoDB" id="8558970at2"/>
<proteinExistence type="predicted"/>
<gene>
    <name evidence="2" type="ORF">ELE36_01935</name>
</gene>